<dbReference type="HOGENOM" id="CLU_1545098_0_0_0"/>
<dbReference type="AlphaFoldDB" id="H8H3Y2"/>
<evidence type="ECO:0008006" key="3">
    <source>
        <dbReference type="Google" id="ProtNLM"/>
    </source>
</evidence>
<dbReference type="EMBL" id="CP002197">
    <property type="protein sequence ID" value="AFD28229.1"/>
    <property type="molecule type" value="Genomic_DNA"/>
</dbReference>
<dbReference type="InterPro" id="IPR011989">
    <property type="entry name" value="ARM-like"/>
</dbReference>
<keyword evidence="1" id="KW-0614">Plasmid</keyword>
<dbReference type="Gene3D" id="1.25.10.10">
    <property type="entry name" value="Leucine-rich Repeat Variant"/>
    <property type="match status" value="1"/>
</dbReference>
<sequence length="173" mass="19562">MDDKILSTEELISIYLSENYGYHSYISTKSQYLSNFDRERLIEFILKDSVNKDDETRADLLDLIGFIDKKSGVHQCIVALQNDRSELVKRRACWILQNIGNDSAVDALHNAILHDKSPGVRIDAIDTLSDLKSVESLWVIETAFKNDSGYTEDTTVKEVAEIAINYLNGLKSS</sequence>
<evidence type="ECO:0000313" key="2">
    <source>
        <dbReference type="Proteomes" id="UP000007575"/>
    </source>
</evidence>
<dbReference type="InterPro" id="IPR016024">
    <property type="entry name" value="ARM-type_fold"/>
</dbReference>
<geneLocation type="plasmid" evidence="1 2">
    <name>P6</name>
</geneLocation>
<name>H8H3Y2_DEIGI</name>
<dbReference type="RefSeq" id="WP_014686960.1">
    <property type="nucleotide sequence ID" value="NC_017793.1"/>
</dbReference>
<reference evidence="1 2" key="1">
    <citation type="journal article" date="2012" name="PLoS ONE">
        <title>Genome sequence and transcriptome analysis of the radioresistant bacterium Deinococcus gobiensis: insights into the extreme environmental adaptations.</title>
        <authorList>
            <person name="Yuan M."/>
            <person name="Chen M."/>
            <person name="Zhang W."/>
            <person name="Lu W."/>
            <person name="Wang J."/>
            <person name="Yang M."/>
            <person name="Zhao P."/>
            <person name="Tang R."/>
            <person name="Li X."/>
            <person name="Hao Y."/>
            <person name="Zhou Z."/>
            <person name="Zhan Y."/>
            <person name="Yu H."/>
            <person name="Teng C."/>
            <person name="Yan Y."/>
            <person name="Ping S."/>
            <person name="Wang Y."/>
            <person name="Lin M."/>
        </authorList>
    </citation>
    <scope>NUCLEOTIDE SEQUENCE [LARGE SCALE GENOMIC DNA]</scope>
    <source>
        <strain evidence="2">DSM 21396 / JCM 16679 / CGMCC 1.7299 / I-0</strain>
        <plasmid evidence="1">P6</plasmid>
    </source>
</reference>
<dbReference type="KEGG" id="dgo:DGo_PF0006"/>
<evidence type="ECO:0000313" key="1">
    <source>
        <dbReference type="EMBL" id="AFD28229.1"/>
    </source>
</evidence>
<organism evidence="1 2">
    <name type="scientific">Deinococcus gobiensis (strain DSM 21396 / JCM 16679 / CGMCC 1.7299 / I-0)</name>
    <dbReference type="NCBI Taxonomy" id="745776"/>
    <lineage>
        <taxon>Bacteria</taxon>
        <taxon>Thermotogati</taxon>
        <taxon>Deinococcota</taxon>
        <taxon>Deinococci</taxon>
        <taxon>Deinococcales</taxon>
        <taxon>Deinococcaceae</taxon>
        <taxon>Deinococcus</taxon>
    </lineage>
</organism>
<dbReference type="Proteomes" id="UP000007575">
    <property type="component" value="Plasmid P6"/>
</dbReference>
<accession>H8H3Y2</accession>
<gene>
    <name evidence="1" type="ordered locus">DGo_PF0006</name>
</gene>
<proteinExistence type="predicted"/>
<keyword evidence="2" id="KW-1185">Reference proteome</keyword>
<protein>
    <recommendedName>
        <fullName evidence="3">HEAT repeat domain-containing protein</fullName>
    </recommendedName>
</protein>
<dbReference type="Pfam" id="PF13646">
    <property type="entry name" value="HEAT_2"/>
    <property type="match status" value="1"/>
</dbReference>
<dbReference type="SUPFAM" id="SSF48371">
    <property type="entry name" value="ARM repeat"/>
    <property type="match status" value="1"/>
</dbReference>